<protein>
    <submittedName>
        <fullName evidence="1">CLUMA_CG002159, isoform A</fullName>
    </submittedName>
</protein>
<dbReference type="Proteomes" id="UP000183832">
    <property type="component" value="Unassembled WGS sequence"/>
</dbReference>
<organism evidence="1 2">
    <name type="scientific">Clunio marinus</name>
    <dbReference type="NCBI Taxonomy" id="568069"/>
    <lineage>
        <taxon>Eukaryota</taxon>
        <taxon>Metazoa</taxon>
        <taxon>Ecdysozoa</taxon>
        <taxon>Arthropoda</taxon>
        <taxon>Hexapoda</taxon>
        <taxon>Insecta</taxon>
        <taxon>Pterygota</taxon>
        <taxon>Neoptera</taxon>
        <taxon>Endopterygota</taxon>
        <taxon>Diptera</taxon>
        <taxon>Nematocera</taxon>
        <taxon>Chironomoidea</taxon>
        <taxon>Chironomidae</taxon>
        <taxon>Clunio</taxon>
    </lineage>
</organism>
<keyword evidence="2" id="KW-1185">Reference proteome</keyword>
<name>A0A1J1HPI0_9DIPT</name>
<evidence type="ECO:0000313" key="1">
    <source>
        <dbReference type="EMBL" id="CRK88382.1"/>
    </source>
</evidence>
<reference evidence="1 2" key="1">
    <citation type="submission" date="2015-04" db="EMBL/GenBank/DDBJ databases">
        <authorList>
            <person name="Syromyatnikov M.Y."/>
            <person name="Popov V.N."/>
        </authorList>
    </citation>
    <scope>NUCLEOTIDE SEQUENCE [LARGE SCALE GENOMIC DNA]</scope>
</reference>
<dbReference type="AlphaFoldDB" id="A0A1J1HPI0"/>
<sequence length="63" mass="7438">MTSYKEAACTYVKHVVVTIVSRMSEKGFNRKRRVPRKRKMYGNMEVHHKSKPNGIDERECILI</sequence>
<evidence type="ECO:0000313" key="2">
    <source>
        <dbReference type="Proteomes" id="UP000183832"/>
    </source>
</evidence>
<accession>A0A1J1HPI0</accession>
<proteinExistence type="predicted"/>
<dbReference type="EMBL" id="CVRI01000006">
    <property type="protein sequence ID" value="CRK88382.1"/>
    <property type="molecule type" value="Genomic_DNA"/>
</dbReference>
<gene>
    <name evidence="1" type="ORF">CLUMA_CG002159</name>
</gene>